<dbReference type="EMBL" id="CACRXK020020189">
    <property type="protein sequence ID" value="CAB4034515.1"/>
    <property type="molecule type" value="Genomic_DNA"/>
</dbReference>
<sequence length="291" mass="32899">MKKEDFENYFENLSQVITNVPPENILNYDETNLSDDPGQEKLIFKRGKKYPERIQNYSKGVSALCLQELLLENYYPAMLFTKLPICGTLGQLEDHAGLGTIARKVDDVAFCGPLKRKILKEWKLQNTGQATLPKDAFPRLLKELEESLNLKNLVSGFKTCGIYPLNAQELLRKLPSQSFPEDINNSVSNVLEQLKSMRDLESSDSEESEADSSEESEADSSEEGNSISDPERSDDAKEMEIETTPVGATSLKELTYDNVSMGQWVKVLYEDEVFLGKVQRKVNNECYVQCI</sequence>
<accession>A0A6S7JPL9</accession>
<gene>
    <name evidence="2" type="ORF">PACLA_8A003877</name>
</gene>
<protein>
    <submittedName>
        <fullName evidence="2">Jerky homolog-like</fullName>
    </submittedName>
</protein>
<evidence type="ECO:0000313" key="2">
    <source>
        <dbReference type="EMBL" id="CAB4034515.1"/>
    </source>
</evidence>
<dbReference type="OrthoDB" id="10072016at2759"/>
<proteinExistence type="predicted"/>
<feature type="compositionally biased region" description="Basic and acidic residues" evidence="1">
    <location>
        <begin position="229"/>
        <end position="239"/>
    </location>
</feature>
<comment type="caution">
    <text evidence="2">The sequence shown here is derived from an EMBL/GenBank/DDBJ whole genome shotgun (WGS) entry which is preliminary data.</text>
</comment>
<evidence type="ECO:0000256" key="1">
    <source>
        <dbReference type="SAM" id="MobiDB-lite"/>
    </source>
</evidence>
<dbReference type="Proteomes" id="UP001152795">
    <property type="component" value="Unassembled WGS sequence"/>
</dbReference>
<keyword evidence="3" id="KW-1185">Reference proteome</keyword>
<dbReference type="AlphaFoldDB" id="A0A6S7JPL9"/>
<name>A0A6S7JPL9_PARCT</name>
<organism evidence="2 3">
    <name type="scientific">Paramuricea clavata</name>
    <name type="common">Red gorgonian</name>
    <name type="synonym">Violescent sea-whip</name>
    <dbReference type="NCBI Taxonomy" id="317549"/>
    <lineage>
        <taxon>Eukaryota</taxon>
        <taxon>Metazoa</taxon>
        <taxon>Cnidaria</taxon>
        <taxon>Anthozoa</taxon>
        <taxon>Octocorallia</taxon>
        <taxon>Malacalcyonacea</taxon>
        <taxon>Plexauridae</taxon>
        <taxon>Paramuricea</taxon>
    </lineage>
</organism>
<reference evidence="2" key="1">
    <citation type="submission" date="2020-04" db="EMBL/GenBank/DDBJ databases">
        <authorList>
            <person name="Alioto T."/>
            <person name="Alioto T."/>
            <person name="Gomez Garrido J."/>
        </authorList>
    </citation>
    <scope>NUCLEOTIDE SEQUENCE</scope>
    <source>
        <strain evidence="2">A484AB</strain>
    </source>
</reference>
<feature type="region of interest" description="Disordered" evidence="1">
    <location>
        <begin position="197"/>
        <end position="239"/>
    </location>
</feature>
<evidence type="ECO:0000313" key="3">
    <source>
        <dbReference type="Proteomes" id="UP001152795"/>
    </source>
</evidence>
<feature type="compositionally biased region" description="Acidic residues" evidence="1">
    <location>
        <begin position="202"/>
        <end position="222"/>
    </location>
</feature>